<dbReference type="GO" id="GO:0005813">
    <property type="term" value="C:centrosome"/>
    <property type="evidence" value="ECO:0007669"/>
    <property type="project" value="TreeGrafter"/>
</dbReference>
<dbReference type="GO" id="GO:0004842">
    <property type="term" value="F:ubiquitin-protein transferase activity"/>
    <property type="evidence" value="ECO:0007669"/>
    <property type="project" value="TreeGrafter"/>
</dbReference>
<protein>
    <submittedName>
        <fullName evidence="1">Uncharacterized protein</fullName>
    </submittedName>
</protein>
<evidence type="ECO:0000313" key="3">
    <source>
        <dbReference type="Proteomes" id="UP000663854"/>
    </source>
</evidence>
<name>A0A815CI36_9BILA</name>
<dbReference type="EMBL" id="CAJNOL010003431">
    <property type="protein sequence ID" value="CAF1562317.1"/>
    <property type="molecule type" value="Genomic_DNA"/>
</dbReference>
<evidence type="ECO:0000313" key="4">
    <source>
        <dbReference type="Proteomes" id="UP000663870"/>
    </source>
</evidence>
<gene>
    <name evidence="2" type="ORF">JXQ802_LOCUS44461</name>
    <name evidence="1" type="ORF">PYM288_LOCUS29052</name>
</gene>
<dbReference type="GO" id="GO:0005829">
    <property type="term" value="C:cytosol"/>
    <property type="evidence" value="ECO:0007669"/>
    <property type="project" value="TreeGrafter"/>
</dbReference>
<evidence type="ECO:0000313" key="2">
    <source>
        <dbReference type="EMBL" id="CAF1562317.1"/>
    </source>
</evidence>
<dbReference type="GO" id="GO:0005654">
    <property type="term" value="C:nucleoplasm"/>
    <property type="evidence" value="ECO:0007669"/>
    <property type="project" value="TreeGrafter"/>
</dbReference>
<organism evidence="1 3">
    <name type="scientific">Rotaria sordida</name>
    <dbReference type="NCBI Taxonomy" id="392033"/>
    <lineage>
        <taxon>Eukaryota</taxon>
        <taxon>Metazoa</taxon>
        <taxon>Spiralia</taxon>
        <taxon>Gnathifera</taxon>
        <taxon>Rotifera</taxon>
        <taxon>Eurotatoria</taxon>
        <taxon>Bdelloidea</taxon>
        <taxon>Philodinida</taxon>
        <taxon>Philodinidae</taxon>
        <taxon>Rotaria</taxon>
    </lineage>
</organism>
<dbReference type="Proteomes" id="UP000663870">
    <property type="component" value="Unassembled WGS sequence"/>
</dbReference>
<dbReference type="InterPro" id="IPR045189">
    <property type="entry name" value="UBR4-like"/>
</dbReference>
<evidence type="ECO:0000313" key="1">
    <source>
        <dbReference type="EMBL" id="CAF1284351.1"/>
    </source>
</evidence>
<dbReference type="GO" id="GO:0006511">
    <property type="term" value="P:ubiquitin-dependent protein catabolic process"/>
    <property type="evidence" value="ECO:0007669"/>
    <property type="project" value="TreeGrafter"/>
</dbReference>
<dbReference type="EMBL" id="CAJNOH010002283">
    <property type="protein sequence ID" value="CAF1284351.1"/>
    <property type="molecule type" value="Genomic_DNA"/>
</dbReference>
<keyword evidence="4" id="KW-1185">Reference proteome</keyword>
<sequence length="129" mass="15219">MSEIKHNKPLRRKRFYYNNRHVQSIVDLKNSIYCKWLLAKTIKLTNIQQTEVKIDFIIPIIASNLIIEYVDFFERPTITDTTTLQCPRCNSPVPAIHGICPNCDENFFQQLIRKIDTDEEPEDDDDRCC</sequence>
<dbReference type="AlphaFoldDB" id="A0A815CI36"/>
<proteinExistence type="predicted"/>
<accession>A0A815CI36</accession>
<comment type="caution">
    <text evidence="1">The sequence shown here is derived from an EMBL/GenBank/DDBJ whole genome shotgun (WGS) entry which is preliminary data.</text>
</comment>
<dbReference type="PANTHER" id="PTHR21725:SF1">
    <property type="entry name" value="E3 UBIQUITIN-PROTEIN LIGASE UBR4"/>
    <property type="match status" value="1"/>
</dbReference>
<dbReference type="PANTHER" id="PTHR21725">
    <property type="entry name" value="E3 UBIQUITIN-PROTEIN LIGASE UBR4"/>
    <property type="match status" value="1"/>
</dbReference>
<dbReference type="GO" id="GO:0016020">
    <property type="term" value="C:membrane"/>
    <property type="evidence" value="ECO:0007669"/>
    <property type="project" value="TreeGrafter"/>
</dbReference>
<dbReference type="Proteomes" id="UP000663854">
    <property type="component" value="Unassembled WGS sequence"/>
</dbReference>
<reference evidence="1" key="1">
    <citation type="submission" date="2021-02" db="EMBL/GenBank/DDBJ databases">
        <authorList>
            <person name="Nowell W R."/>
        </authorList>
    </citation>
    <scope>NUCLEOTIDE SEQUENCE</scope>
</reference>